<proteinExistence type="predicted"/>
<comment type="caution">
    <text evidence="2">The sequence shown here is derived from an EMBL/GenBank/DDBJ whole genome shotgun (WGS) entry which is preliminary data.</text>
</comment>
<feature type="compositionally biased region" description="Polar residues" evidence="1">
    <location>
        <begin position="1"/>
        <end position="32"/>
    </location>
</feature>
<dbReference type="AlphaFoldDB" id="A0A5B0MMZ7"/>
<reference evidence="2 3" key="1">
    <citation type="submission" date="2019-05" db="EMBL/GenBank/DDBJ databases">
        <title>Emergence of the Ug99 lineage of the wheat stem rust pathogen through somatic hybridization.</title>
        <authorList>
            <person name="Li F."/>
            <person name="Upadhyaya N.M."/>
            <person name="Sperschneider J."/>
            <person name="Matny O."/>
            <person name="Nguyen-Phuc H."/>
            <person name="Mago R."/>
            <person name="Raley C."/>
            <person name="Miller M.E."/>
            <person name="Silverstein K.A.T."/>
            <person name="Henningsen E."/>
            <person name="Hirsch C.D."/>
            <person name="Visser B."/>
            <person name="Pretorius Z.A."/>
            <person name="Steffenson B.J."/>
            <person name="Schwessinger B."/>
            <person name="Dodds P.N."/>
            <person name="Figueroa M."/>
        </authorList>
    </citation>
    <scope>NUCLEOTIDE SEQUENCE [LARGE SCALE GENOMIC DNA]</scope>
    <source>
        <strain evidence="2">21-0</strain>
    </source>
</reference>
<gene>
    <name evidence="2" type="ORF">PGT21_017287</name>
</gene>
<feature type="compositionally biased region" description="Basic and acidic residues" evidence="1">
    <location>
        <begin position="65"/>
        <end position="75"/>
    </location>
</feature>
<evidence type="ECO:0000313" key="3">
    <source>
        <dbReference type="Proteomes" id="UP000324748"/>
    </source>
</evidence>
<accession>A0A5B0MMZ7</accession>
<feature type="region of interest" description="Disordered" evidence="1">
    <location>
        <begin position="1"/>
        <end position="77"/>
    </location>
</feature>
<sequence>MLIPLSASQSTIVPGKTSEQVQQSTTEVTKNLQKSKEAKKPSVKPAKSVRKKKISPKVVPSKWDTSSDEKSKSDKPTVSLLLFRDNLTIAF</sequence>
<name>A0A5B0MMZ7_PUCGR</name>
<keyword evidence="3" id="KW-1185">Reference proteome</keyword>
<dbReference type="Proteomes" id="UP000324748">
    <property type="component" value="Unassembled WGS sequence"/>
</dbReference>
<protein>
    <submittedName>
        <fullName evidence="2">Uncharacterized protein</fullName>
    </submittedName>
</protein>
<dbReference type="EMBL" id="VSWC01000144">
    <property type="protein sequence ID" value="KAA1077713.1"/>
    <property type="molecule type" value="Genomic_DNA"/>
</dbReference>
<organism evidence="2 3">
    <name type="scientific">Puccinia graminis f. sp. tritici</name>
    <dbReference type="NCBI Taxonomy" id="56615"/>
    <lineage>
        <taxon>Eukaryota</taxon>
        <taxon>Fungi</taxon>
        <taxon>Dikarya</taxon>
        <taxon>Basidiomycota</taxon>
        <taxon>Pucciniomycotina</taxon>
        <taxon>Pucciniomycetes</taxon>
        <taxon>Pucciniales</taxon>
        <taxon>Pucciniaceae</taxon>
        <taxon>Puccinia</taxon>
    </lineage>
</organism>
<evidence type="ECO:0000313" key="2">
    <source>
        <dbReference type="EMBL" id="KAA1077713.1"/>
    </source>
</evidence>
<evidence type="ECO:0000256" key="1">
    <source>
        <dbReference type="SAM" id="MobiDB-lite"/>
    </source>
</evidence>